<dbReference type="InterPro" id="IPR038479">
    <property type="entry name" value="Transthyretin-like_sf"/>
</dbReference>
<dbReference type="GO" id="GO:0009986">
    <property type="term" value="C:cell surface"/>
    <property type="evidence" value="ECO:0007669"/>
    <property type="project" value="InterPro"/>
</dbReference>
<dbReference type="PANTHER" id="PTHR21700:SF3">
    <property type="entry name" value="TRANSTHYRETIN-LIKE PROTEIN 5"/>
    <property type="match status" value="1"/>
</dbReference>
<dbReference type="GO" id="GO:0005576">
    <property type="term" value="C:extracellular region"/>
    <property type="evidence" value="ECO:0007669"/>
    <property type="project" value="UniProtKB-SubCell"/>
</dbReference>
<name>A0A0K0F8X0_STRVS</name>
<sequence length="152" mass="17496">MHWENYILFLFLNLSTNIHLIESLESLFTRSLQTVGVKGVFLCKGKPIENVVLELYEKDTFSFNDLLNRASTDLMGRITFYGSEKEFLTIRPLLKVGHFCNMKVRNMKQISYNIPQIYINIGDVPSKYCDLGVVELSKDTTLECKNNNSTKS</sequence>
<comment type="similarity">
    <text evidence="2">Belongs to the nematode transthyretin-like family.</text>
</comment>
<protein>
    <submittedName>
        <fullName evidence="7">Uncharacterized protein</fullName>
    </submittedName>
</protein>
<evidence type="ECO:0000256" key="5">
    <source>
        <dbReference type="SAM" id="SignalP"/>
    </source>
</evidence>
<keyword evidence="4 5" id="KW-0732">Signal</keyword>
<proteinExistence type="inferred from homology"/>
<dbReference type="Proteomes" id="UP000035680">
    <property type="component" value="Unassembled WGS sequence"/>
</dbReference>
<keyword evidence="6" id="KW-1185">Reference proteome</keyword>
<dbReference type="InterPro" id="IPR001534">
    <property type="entry name" value="Transthyretin-like"/>
</dbReference>
<reference evidence="6" key="1">
    <citation type="submission" date="2014-07" db="EMBL/GenBank/DDBJ databases">
        <authorList>
            <person name="Martin A.A"/>
            <person name="De Silva N."/>
        </authorList>
    </citation>
    <scope>NUCLEOTIDE SEQUENCE</scope>
</reference>
<feature type="signal peptide" evidence="5">
    <location>
        <begin position="1"/>
        <end position="23"/>
    </location>
</feature>
<accession>A0A0K0F8X0</accession>
<reference evidence="7" key="2">
    <citation type="submission" date="2015-08" db="UniProtKB">
        <authorList>
            <consortium name="WormBaseParasite"/>
        </authorList>
    </citation>
    <scope>IDENTIFICATION</scope>
</reference>
<dbReference type="WBParaSite" id="SVE_0527100.2">
    <property type="protein sequence ID" value="SVE_0527100.2"/>
    <property type="gene ID" value="SVE_0527100"/>
</dbReference>
<comment type="subcellular location">
    <subcellularLocation>
        <location evidence="1">Secreted</location>
    </subcellularLocation>
</comment>
<dbReference type="PANTHER" id="PTHR21700">
    <property type="entry name" value="TRANSTHYRETIN-LIKE FAMILY PROTEIN-RELATED"/>
    <property type="match status" value="1"/>
</dbReference>
<evidence type="ECO:0000256" key="2">
    <source>
        <dbReference type="ARBA" id="ARBA00010112"/>
    </source>
</evidence>
<dbReference type="Gene3D" id="2.60.40.3330">
    <property type="match status" value="1"/>
</dbReference>
<evidence type="ECO:0000313" key="7">
    <source>
        <dbReference type="WBParaSite" id="SVE_0527100.2"/>
    </source>
</evidence>
<evidence type="ECO:0000256" key="4">
    <source>
        <dbReference type="ARBA" id="ARBA00022729"/>
    </source>
</evidence>
<feature type="chain" id="PRO_5005329333" evidence="5">
    <location>
        <begin position="24"/>
        <end position="152"/>
    </location>
</feature>
<keyword evidence="3" id="KW-0964">Secreted</keyword>
<dbReference type="Pfam" id="PF01060">
    <property type="entry name" value="TTR-52"/>
    <property type="match status" value="1"/>
</dbReference>
<dbReference type="AlphaFoldDB" id="A0A0K0F8X0"/>
<evidence type="ECO:0000256" key="3">
    <source>
        <dbReference type="ARBA" id="ARBA00022525"/>
    </source>
</evidence>
<evidence type="ECO:0000313" key="6">
    <source>
        <dbReference type="Proteomes" id="UP000035680"/>
    </source>
</evidence>
<evidence type="ECO:0000256" key="1">
    <source>
        <dbReference type="ARBA" id="ARBA00004613"/>
    </source>
</evidence>
<organism evidence="6 7">
    <name type="scientific">Strongyloides venezuelensis</name>
    <name type="common">Threadworm</name>
    <dbReference type="NCBI Taxonomy" id="75913"/>
    <lineage>
        <taxon>Eukaryota</taxon>
        <taxon>Metazoa</taxon>
        <taxon>Ecdysozoa</taxon>
        <taxon>Nematoda</taxon>
        <taxon>Chromadorea</taxon>
        <taxon>Rhabditida</taxon>
        <taxon>Tylenchina</taxon>
        <taxon>Panagrolaimomorpha</taxon>
        <taxon>Strongyloidoidea</taxon>
        <taxon>Strongyloididae</taxon>
        <taxon>Strongyloides</taxon>
    </lineage>
</organism>